<dbReference type="EMBL" id="ACDP02000026">
    <property type="protein sequence ID" value="EEO27333.2"/>
    <property type="molecule type" value="Genomic_DNA"/>
</dbReference>
<dbReference type="EC" id="2.7.1.167" evidence="10"/>
<organism evidence="13 14">
    <name type="scientific">Oxalobacter paraformigenes</name>
    <dbReference type="NCBI Taxonomy" id="556268"/>
    <lineage>
        <taxon>Bacteria</taxon>
        <taxon>Pseudomonadati</taxon>
        <taxon>Pseudomonadota</taxon>
        <taxon>Betaproteobacteria</taxon>
        <taxon>Burkholderiales</taxon>
        <taxon>Oxalobacteraceae</taxon>
        <taxon>Oxalobacter</taxon>
    </lineage>
</organism>
<dbReference type="NCBIfam" id="TIGR00125">
    <property type="entry name" value="cyt_tran_rel"/>
    <property type="match status" value="1"/>
</dbReference>
<dbReference type="GO" id="GO:0033786">
    <property type="term" value="F:heptose-1-phosphate adenylyltransferase activity"/>
    <property type="evidence" value="ECO:0007669"/>
    <property type="project" value="UniProtKB-UniRule"/>
</dbReference>
<dbReference type="CDD" id="cd01172">
    <property type="entry name" value="RfaE_like"/>
    <property type="match status" value="1"/>
</dbReference>
<comment type="similarity">
    <text evidence="10">In the C-terminal section; belongs to the cytidylyltransferase family.</text>
</comment>
<evidence type="ECO:0000313" key="14">
    <source>
        <dbReference type="Proteomes" id="UP000003973"/>
    </source>
</evidence>
<dbReference type="GO" id="GO:0005829">
    <property type="term" value="C:cytosol"/>
    <property type="evidence" value="ECO:0007669"/>
    <property type="project" value="TreeGrafter"/>
</dbReference>
<keyword evidence="14" id="KW-1185">Reference proteome</keyword>
<feature type="region of interest" description="Ribokinase" evidence="10">
    <location>
        <begin position="1"/>
        <end position="315"/>
    </location>
</feature>
<evidence type="ECO:0000256" key="4">
    <source>
        <dbReference type="ARBA" id="ARBA00022695"/>
    </source>
</evidence>
<dbReference type="AlphaFoldDB" id="C3X297"/>
<dbReference type="Gene3D" id="3.40.50.620">
    <property type="entry name" value="HUPs"/>
    <property type="match status" value="1"/>
</dbReference>
<feature type="region of interest" description="Cytidylyltransferase" evidence="10">
    <location>
        <begin position="343"/>
        <end position="471"/>
    </location>
</feature>
<keyword evidence="3 10" id="KW-0808">Transferase</keyword>
<comment type="caution">
    <text evidence="13">The sequence shown here is derived from an EMBL/GenBank/DDBJ whole genome shotgun (WGS) entry which is preliminary data.</text>
</comment>
<dbReference type="UniPathway" id="UPA00356">
    <property type="reaction ID" value="UER00437"/>
</dbReference>
<comment type="similarity">
    <text evidence="10">In the N-terminal section; belongs to the carbohydrate kinase PfkB family.</text>
</comment>
<dbReference type="HOGENOM" id="CLU_021150_2_1_4"/>
<comment type="function">
    <text evidence="2 10">Catalyzes the ADP transfer from ATP to D-glycero-beta-D-manno-heptose 1-phosphate, yielding ADP-D-glycero-beta-D-manno-heptose.</text>
</comment>
<dbReference type="PANTHER" id="PTHR46969:SF1">
    <property type="entry name" value="BIFUNCTIONAL PROTEIN HLDE"/>
    <property type="match status" value="1"/>
</dbReference>
<evidence type="ECO:0000256" key="9">
    <source>
        <dbReference type="ARBA" id="ARBA00023277"/>
    </source>
</evidence>
<keyword evidence="8 10" id="KW-0511">Multifunctional enzyme</keyword>
<dbReference type="Pfam" id="PF00294">
    <property type="entry name" value="PfkB"/>
    <property type="match status" value="1"/>
</dbReference>
<dbReference type="PANTHER" id="PTHR46969">
    <property type="entry name" value="BIFUNCTIONAL PROTEIN HLDE"/>
    <property type="match status" value="1"/>
</dbReference>
<dbReference type="SUPFAM" id="SSF52374">
    <property type="entry name" value="Nucleotidylyl transferase"/>
    <property type="match status" value="1"/>
</dbReference>
<feature type="active site" evidence="10">
    <location>
        <position position="257"/>
    </location>
</feature>
<evidence type="ECO:0000256" key="3">
    <source>
        <dbReference type="ARBA" id="ARBA00022679"/>
    </source>
</evidence>
<comment type="catalytic activity">
    <reaction evidence="10">
        <text>D-glycero-beta-D-manno-heptose 7-phosphate + ATP = D-glycero-beta-D-manno-heptose 1,7-bisphosphate + ADP + H(+)</text>
        <dbReference type="Rhea" id="RHEA:27473"/>
        <dbReference type="ChEBI" id="CHEBI:15378"/>
        <dbReference type="ChEBI" id="CHEBI:30616"/>
        <dbReference type="ChEBI" id="CHEBI:60204"/>
        <dbReference type="ChEBI" id="CHEBI:60208"/>
        <dbReference type="ChEBI" id="CHEBI:456216"/>
        <dbReference type="EC" id="2.7.1.167"/>
    </reaction>
</comment>
<dbReference type="InterPro" id="IPR011913">
    <property type="entry name" value="RfaE_dom_I"/>
</dbReference>
<dbReference type="GO" id="GO:0016773">
    <property type="term" value="F:phosphotransferase activity, alcohol group as acceptor"/>
    <property type="evidence" value="ECO:0007669"/>
    <property type="project" value="InterPro"/>
</dbReference>
<dbReference type="SUPFAM" id="SSF53613">
    <property type="entry name" value="Ribokinase-like"/>
    <property type="match status" value="1"/>
</dbReference>
<keyword evidence="5 10" id="KW-0547">Nucleotide-binding</keyword>
<dbReference type="GO" id="GO:0097171">
    <property type="term" value="P:ADP-L-glycero-beta-D-manno-heptose biosynthetic process"/>
    <property type="evidence" value="ECO:0007669"/>
    <property type="project" value="UniProtKB-UniPathway"/>
</dbReference>
<sequence>MLDVFVYGNVNRISPEAPVPVFRFHHKVEMLGGAGNVVANLASLGCQTSFIGIVGNDDAGQKIASLLTATGANCHLLKLKNYPTIVKTRFVAKTNHLLRMDNEEVLPVITALLPRIRKILRRAIKGVDIVLVSDYNKGLLTPVTTPLVIEICHELNKKVIIDPKGNDYSKYTGATLLKPNLKEFSEATGKNYDPLSPDFHQDISQGAACLFQKYKIKHLVITLSEHGMLHVSDAPIIKMEKVSAQVKEVCDVSGAGDTALATLGASLGYGASIGTAMKLANIAAGIAVGKLGTAAISVDELKKSLTSREQGMGHLHPNNKIVTLEQAKRITDKLKEQGKIIGFTNGCFDCCHLGHLSSFMQIRKHCDVLIVAINSDQSVKRYKGKERPIQNEKTRSILVASLEYVDYVIVFSEDTPLALIDKLRPDIIAKEGYPLDQWPEAQFAIRYGAQAIELDRLEGYSTTSLIEKMKN</sequence>
<comment type="pathway">
    <text evidence="10">Nucleotide-sugar biosynthesis; ADP-L-glycero-beta-D-manno-heptose biosynthesis; ADP-L-glycero-beta-D-manno-heptose from D-glycero-beta-D-manno-heptose 7-phosphate: step 1/4.</text>
</comment>
<evidence type="ECO:0000256" key="6">
    <source>
        <dbReference type="ARBA" id="ARBA00022777"/>
    </source>
</evidence>
<dbReference type="InterPro" id="IPR023030">
    <property type="entry name" value="Bifunc_HldE"/>
</dbReference>
<keyword evidence="7 10" id="KW-0067">ATP-binding</keyword>
<comment type="subunit">
    <text evidence="10">Homodimer.</text>
</comment>
<keyword evidence="6 10" id="KW-0418">Kinase</keyword>
<evidence type="ECO:0000259" key="12">
    <source>
        <dbReference type="Pfam" id="PF01467"/>
    </source>
</evidence>
<evidence type="ECO:0000256" key="10">
    <source>
        <dbReference type="HAMAP-Rule" id="MF_01603"/>
    </source>
</evidence>
<accession>C3X297</accession>
<evidence type="ECO:0000256" key="2">
    <source>
        <dbReference type="ARBA" id="ARBA00003753"/>
    </source>
</evidence>
<dbReference type="GO" id="GO:0005524">
    <property type="term" value="F:ATP binding"/>
    <property type="evidence" value="ECO:0007669"/>
    <property type="project" value="UniProtKB-UniRule"/>
</dbReference>
<dbReference type="GO" id="GO:0033785">
    <property type="term" value="F:heptose 7-phosphate kinase activity"/>
    <property type="evidence" value="ECO:0007669"/>
    <property type="project" value="UniProtKB-UniRule"/>
</dbReference>
<feature type="domain" description="Cytidyltransferase-like" evidence="12">
    <location>
        <begin position="343"/>
        <end position="442"/>
    </location>
</feature>
<dbReference type="EC" id="2.7.7.70" evidence="10"/>
<proteinExistence type="inferred from homology"/>
<feature type="domain" description="Carbohydrate kinase PfkB" evidence="11">
    <location>
        <begin position="6"/>
        <end position="295"/>
    </location>
</feature>
<protein>
    <recommendedName>
        <fullName evidence="10">Bifunctional protein HldE</fullName>
    </recommendedName>
    <domain>
        <recommendedName>
            <fullName evidence="10">D-beta-D-heptose 7-phosphate kinase</fullName>
            <ecNumber evidence="10">2.7.1.167</ecNumber>
        </recommendedName>
        <alternativeName>
            <fullName evidence="10">D-beta-D-heptose 7-phosphotransferase</fullName>
        </alternativeName>
        <alternativeName>
            <fullName evidence="10">D-glycero-beta-D-manno-heptose-7-phosphate kinase</fullName>
        </alternativeName>
    </domain>
    <domain>
        <recommendedName>
            <fullName evidence="10">D-beta-D-heptose 1-phosphate adenylyltransferase</fullName>
            <ecNumber evidence="10">2.7.7.70</ecNumber>
        </recommendedName>
        <alternativeName>
            <fullName evidence="10">D-glycero-beta-D-manno-heptose 1-phosphate adenylyltransferase</fullName>
        </alternativeName>
    </domain>
</protein>
<evidence type="ECO:0000313" key="13">
    <source>
        <dbReference type="EMBL" id="EEO27333.2"/>
    </source>
</evidence>
<evidence type="ECO:0000256" key="7">
    <source>
        <dbReference type="ARBA" id="ARBA00022840"/>
    </source>
</evidence>
<comment type="pathway">
    <text evidence="10">Nucleotide-sugar biosynthesis; ADP-L-glycero-beta-D-manno-heptose biosynthesis; ADP-L-glycero-beta-D-manno-heptose from D-glycero-beta-D-manno-heptose 7-phosphate: step 3/4.</text>
</comment>
<dbReference type="InterPro" id="IPR011611">
    <property type="entry name" value="PfkB_dom"/>
</dbReference>
<dbReference type="Pfam" id="PF01467">
    <property type="entry name" value="CTP_transf_like"/>
    <property type="match status" value="1"/>
</dbReference>
<evidence type="ECO:0000256" key="8">
    <source>
        <dbReference type="ARBA" id="ARBA00023268"/>
    </source>
</evidence>
<keyword evidence="4 10" id="KW-0548">Nucleotidyltransferase</keyword>
<evidence type="ECO:0000256" key="5">
    <source>
        <dbReference type="ARBA" id="ARBA00022741"/>
    </source>
</evidence>
<keyword evidence="9 10" id="KW-0119">Carbohydrate metabolism</keyword>
<dbReference type="InterPro" id="IPR004821">
    <property type="entry name" value="Cyt_trans-like"/>
</dbReference>
<dbReference type="eggNOG" id="COG2870">
    <property type="taxonomic scope" value="Bacteria"/>
</dbReference>
<reference evidence="13" key="1">
    <citation type="submission" date="2011-10" db="EMBL/GenBank/DDBJ databases">
        <title>The Genome Sequence of Oxalobacter formigenes HOxBLS.</title>
        <authorList>
            <consortium name="The Broad Institute Genome Sequencing Platform"/>
            <person name="Earl A."/>
            <person name="Ward D."/>
            <person name="Feldgarden M."/>
            <person name="Gevers D."/>
            <person name="Allison M.J."/>
            <person name="Humphrey S."/>
            <person name="Young S.K."/>
            <person name="Zeng Q."/>
            <person name="Gargeya S."/>
            <person name="Fitzgerald M."/>
            <person name="Haas B."/>
            <person name="Abouelleil A."/>
            <person name="Alvarado L."/>
            <person name="Arachchi H.M."/>
            <person name="Berlin A."/>
            <person name="Brown A."/>
            <person name="Chapman S.B."/>
            <person name="Chen Z."/>
            <person name="Dunbar C."/>
            <person name="Freedman E."/>
            <person name="Gearin G."/>
            <person name="Goldberg J."/>
            <person name="Griggs A."/>
            <person name="Gujja S."/>
            <person name="Heiman D."/>
            <person name="Howarth C."/>
            <person name="Larson L."/>
            <person name="Lui A."/>
            <person name="MacDonald P.J.P."/>
            <person name="Montmayeur A."/>
            <person name="Murphy C."/>
            <person name="Neiman D."/>
            <person name="Pearson M."/>
            <person name="Priest M."/>
            <person name="Roberts A."/>
            <person name="Saif S."/>
            <person name="Shea T."/>
            <person name="Shenoy N."/>
            <person name="Sisk P."/>
            <person name="Stolte C."/>
            <person name="Sykes S."/>
            <person name="Wortman J."/>
            <person name="Nusbaum C."/>
            <person name="Birren B."/>
        </authorList>
    </citation>
    <scope>NUCLEOTIDE SEQUENCE [LARGE SCALE GENOMIC DNA]</scope>
    <source>
        <strain evidence="13">HOxBLS</strain>
    </source>
</reference>
<dbReference type="HAMAP" id="MF_01603">
    <property type="entry name" value="HldE"/>
    <property type="match status" value="1"/>
</dbReference>
<gene>
    <name evidence="10" type="primary">hldE</name>
    <name evidence="13" type="ORF">OFAG_00486</name>
</gene>
<evidence type="ECO:0000256" key="1">
    <source>
        <dbReference type="ARBA" id="ARBA00002319"/>
    </source>
</evidence>
<dbReference type="InterPro" id="IPR014729">
    <property type="entry name" value="Rossmann-like_a/b/a_fold"/>
</dbReference>
<feature type="binding site" evidence="10">
    <location>
        <begin position="180"/>
        <end position="183"/>
    </location>
    <ligand>
        <name>ATP</name>
        <dbReference type="ChEBI" id="CHEBI:30616"/>
    </ligand>
</feature>
<evidence type="ECO:0000259" key="11">
    <source>
        <dbReference type="Pfam" id="PF00294"/>
    </source>
</evidence>
<comment type="catalytic activity">
    <reaction evidence="10">
        <text>D-glycero-beta-D-manno-heptose 1-phosphate + ATP + H(+) = ADP-D-glycero-beta-D-manno-heptose + diphosphate</text>
        <dbReference type="Rhea" id="RHEA:27465"/>
        <dbReference type="ChEBI" id="CHEBI:15378"/>
        <dbReference type="ChEBI" id="CHEBI:30616"/>
        <dbReference type="ChEBI" id="CHEBI:33019"/>
        <dbReference type="ChEBI" id="CHEBI:59967"/>
        <dbReference type="ChEBI" id="CHEBI:61593"/>
        <dbReference type="EC" id="2.7.7.70"/>
    </reaction>
</comment>
<dbReference type="Proteomes" id="UP000003973">
    <property type="component" value="Unassembled WGS sequence"/>
</dbReference>
<comment type="function">
    <text evidence="1 10">Catalyzes the phosphorylation of D-glycero-D-manno-heptose 7-phosphate at the C-1 position to selectively form D-glycero-beta-D-manno-heptose-1,7-bisphosphate.</text>
</comment>
<dbReference type="eggNOG" id="COG0615">
    <property type="taxonomic scope" value="Bacteria"/>
</dbReference>
<dbReference type="Gene3D" id="3.40.1190.20">
    <property type="match status" value="1"/>
</dbReference>
<name>C3X297_9BURK</name>
<dbReference type="InterPro" id="IPR029056">
    <property type="entry name" value="Ribokinase-like"/>
</dbReference>